<evidence type="ECO:0000313" key="2">
    <source>
        <dbReference type="EMBL" id="SHH13725.1"/>
    </source>
</evidence>
<dbReference type="InterPro" id="IPR009486">
    <property type="entry name" value="Pur_nuclsid_perm"/>
</dbReference>
<reference evidence="2 3" key="1">
    <citation type="submission" date="2016-11" db="EMBL/GenBank/DDBJ databases">
        <authorList>
            <person name="Jaros S."/>
            <person name="Januszkiewicz K."/>
            <person name="Wedrychowicz H."/>
        </authorList>
    </citation>
    <scope>NUCLEOTIDE SEQUENCE [LARGE SCALE GENOMIC DNA]</scope>
    <source>
        <strain evidence="2 3">CGMCC 1.7049</strain>
    </source>
</reference>
<dbReference type="PANTHER" id="PTHR38643:SF1">
    <property type="entry name" value="PURINE NUCLEOSIDE PERMEASE C285.05-RELATED"/>
    <property type="match status" value="1"/>
</dbReference>
<gene>
    <name evidence="2" type="ORF">SAMN04488068_2634</name>
</gene>
<dbReference type="Pfam" id="PF06516">
    <property type="entry name" value="NUP"/>
    <property type="match status" value="1"/>
</dbReference>
<dbReference type="SUPFAM" id="SSF53167">
    <property type="entry name" value="Purine and uridine phosphorylases"/>
    <property type="match status" value="1"/>
</dbReference>
<protein>
    <submittedName>
        <fullName evidence="2">Purine nucleoside permease</fullName>
    </submittedName>
</protein>
<dbReference type="EMBL" id="FQWZ01000006">
    <property type="protein sequence ID" value="SHH13725.1"/>
    <property type="molecule type" value="Genomic_DNA"/>
</dbReference>
<dbReference type="AlphaFoldDB" id="A0A1M5QHW0"/>
<proteinExistence type="predicted"/>
<sequence length="353" mass="38187">MSLRHLVVAAVLIAVAACSKPGATPAPIPVKVVVVSMFETGQITGDEPGEFQYWIERQKLDTAFPFAMGEYELRMNDAGLLAICTGGGITNAATSIMALGADPRFDLSKAYWLITGIAGGDPADVSLGTAAWARHVVDGDLLYEIDAREIPAEWPYGLLPLGAKKPNDKADGWTVDTIHFPLNTALVDWAYGLTRDHPVADSAGIAAFRQQFAGYPNAIKPPFVTIGDTMSSSTYFHGDLMTRWANDWMKLQAGSNANFMMSAMEDSGTLTALRRLSRAQRIDMSRVMVLRTASNFSAQPPGKDAAWSTTAEYPEKGRPAIEAAYQVGNIVVQQLITGWDRYRDQVPSAAPSP</sequence>
<keyword evidence="1" id="KW-0732">Signal</keyword>
<dbReference type="PIRSF" id="PIRSF013171">
    <property type="entry name" value="Pur_nuclsid_perm"/>
    <property type="match status" value="1"/>
</dbReference>
<dbReference type="RefSeq" id="WP_072898128.1">
    <property type="nucleotide sequence ID" value="NZ_FQWZ01000006.1"/>
</dbReference>
<dbReference type="Gene3D" id="3.40.50.1580">
    <property type="entry name" value="Nucleoside phosphorylase domain"/>
    <property type="match status" value="1"/>
</dbReference>
<feature type="chain" id="PRO_5012093097" evidence="1">
    <location>
        <begin position="17"/>
        <end position="353"/>
    </location>
</feature>
<dbReference type="OrthoDB" id="109937at2"/>
<feature type="signal peptide" evidence="1">
    <location>
        <begin position="1"/>
        <end position="16"/>
    </location>
</feature>
<dbReference type="InterPro" id="IPR035994">
    <property type="entry name" value="Nucleoside_phosphorylase_sf"/>
</dbReference>
<dbReference type="GO" id="GO:0009116">
    <property type="term" value="P:nucleoside metabolic process"/>
    <property type="evidence" value="ECO:0007669"/>
    <property type="project" value="InterPro"/>
</dbReference>
<organism evidence="2 3">
    <name type="scientific">Hydrocarboniphaga daqingensis</name>
    <dbReference type="NCBI Taxonomy" id="490188"/>
    <lineage>
        <taxon>Bacteria</taxon>
        <taxon>Pseudomonadati</taxon>
        <taxon>Pseudomonadota</taxon>
        <taxon>Gammaproteobacteria</taxon>
        <taxon>Nevskiales</taxon>
        <taxon>Nevskiaceae</taxon>
        <taxon>Hydrocarboniphaga</taxon>
    </lineage>
</organism>
<accession>A0A1M5QHW0</accession>
<dbReference type="Proteomes" id="UP000199758">
    <property type="component" value="Unassembled WGS sequence"/>
</dbReference>
<dbReference type="GO" id="GO:0003824">
    <property type="term" value="F:catalytic activity"/>
    <property type="evidence" value="ECO:0007669"/>
    <property type="project" value="InterPro"/>
</dbReference>
<dbReference type="PROSITE" id="PS51257">
    <property type="entry name" value="PROKAR_LIPOPROTEIN"/>
    <property type="match status" value="1"/>
</dbReference>
<dbReference type="GO" id="GO:0055085">
    <property type="term" value="P:transmembrane transport"/>
    <property type="evidence" value="ECO:0007669"/>
    <property type="project" value="InterPro"/>
</dbReference>
<evidence type="ECO:0000256" key="1">
    <source>
        <dbReference type="SAM" id="SignalP"/>
    </source>
</evidence>
<evidence type="ECO:0000313" key="3">
    <source>
        <dbReference type="Proteomes" id="UP000199758"/>
    </source>
</evidence>
<keyword evidence="3" id="KW-1185">Reference proteome</keyword>
<name>A0A1M5QHW0_9GAMM</name>
<dbReference type="STRING" id="490188.SAMN04488068_2634"/>
<dbReference type="PANTHER" id="PTHR38643">
    <property type="entry name" value="PURINE NUCLEOSIDE PERMEASE C285.05-RELATED"/>
    <property type="match status" value="1"/>
</dbReference>